<dbReference type="Proteomes" id="UP000289886">
    <property type="component" value="Unassembled WGS sequence"/>
</dbReference>
<dbReference type="InterPro" id="IPR047149">
    <property type="entry name" value="KIF11-like"/>
</dbReference>
<keyword evidence="6 10" id="KW-0175">Coiled coil</keyword>
<feature type="coiled-coil region" evidence="10">
    <location>
        <begin position="667"/>
        <end position="708"/>
    </location>
</feature>
<sequence length="1665" mass="190786">MKLRFFFFQDSLQEKEHLQVYLRIRPFRQSEIDKDESQECVETENSNSVILKAPRHSLTCRLSDKSLPQMAQRFHFSHIKCKMSRPENDIGILPRSLNMLFKSIDYKLYENMDLKPQRCREHIRLTKEQQSEEIANKNAILRLMKEVDSQNHLNSSNKFSSRSEGSSIDVLGDFEEQLDSSERFSLSVGTNIKFSLWVSFCEIYNENIFDLLDPVSNCALKRNTLRLAQDVKGNTFVKDLKWVQVSSPEEAYTILKLGKKHQTISCTKLNNLSSRSHSIFSIRILQIEDIGVPRVLKVNELQQHVPFRESKLTQYFKDFFCGRGKACMIVNINQCASMFDETLNVLKFSAVAQKVVVLNTAKPLPFIPKKSAREVSFLINNADRKKYWRSRKSSFVNWDMSLQDVPETSDGADEEESSEEENMEETIQNEEGSSEEGSSEEENMEETIHNEGEGDDEITVDKESYEKMLAQITELQNKLVQEKTDKLIMESRIREEVSQEFMQLFEQRECDFSERLEKEREIIEKRGEERLHILKTLVAKQRGGPEIEPNHCESNVIGLAIEAQNEKLQRLTEMCHEKDEVISNLQDVLDRWEESAVSSEKTVQTIKGEILNFKMKCTCMSENGAQMEKDQLIQTGSRKRVCDQQDPVGQPPLKKGPVKGECLCSTVTRQEHRIEGLTKDLSTKEAEVMELKEKVDTLEQQLASVREFLQTERNVKQGLCEQINKVKDELSSSKMNFSEVNDNIKQQASSYEILMSDLQAQRDANKMQTNKVEQFEKEIGLLRTEAVEKAEQIQMLQEKNEQLCNMEEVAKANAADLQSTKDLLVKTEQESQEKSSKMKALQNQLVVLGLELENTRTTAAKRDGSHFHATIEALRKECEQIVKVSSEKSQQIQDLEQQAESLKLQVTGQEEQLRQQLNELTVTCNELNEKEALVNQLKAKLEETILNFESERLDANEMKQRNSELEKDTISLKGTIKQLEGLLQTSKVHADKVAKMEEQLAEKDSLMVCLQNSLKEAQVKLEDAVSQYSLQETKLQAGFQQSEVDIKLANEALAEQEAEQEKKLLKLKNEIAESAIKIKSLSLDLQRKDEDASDLREKLADAKKQIQQVQKEISSMRENEKSLRLKLNESDRVKNQVTRDLASRDRTILQLKNEMSNSTKTEEILQLYQAACKDLKAKEQIIEDMRLALTEQEETQEEQDKVLEAKIKEIECLAAEDLYAESVVMQSEEKHQADRRKWLDEKMLLIRQAKEAEGRRNQEMRKLMEDRERQVKLQTEVDSQTKQLSEKEDQLQKWRQERDELVAALEVQLKNLFASNLQKDQELKKLQVVASAQPHEVNKDELQLTLARKEAEIAELKEYVSNMKDSKDKHQAAVTASGDTSVENKLEAKSTEMANTKFVQQLQDEHSKLTSSIKTVCDGPTTKIAALPRSSSAITLHEVENEVVLNQSVLDSSEVSTENGRTSRFPKSELDIQFTPLRPNKMTVTRQGGDSSVTVKITRTAKKRKSNAMEKDPVEGENKKNTNSRVIASSQSIRIANNGKEVSPAAQTKRPSPLRKRTSYSSLRSVSKKDGALQKIGEFFQSSPTLLHSKAKKLIGSRSTAKSPETDVCKETEYKPRKSKRKLYKTEISSPLDIPSHPVVGLDQDEKESDHLIIKRRLRTRTAKR</sequence>
<keyword evidence="3" id="KW-0597">Phosphoprotein</keyword>
<name>A0A444UIH7_ACIRT</name>
<feature type="coiled-coil region" evidence="10">
    <location>
        <begin position="741"/>
        <end position="844"/>
    </location>
</feature>
<evidence type="ECO:0000313" key="14">
    <source>
        <dbReference type="Proteomes" id="UP000289886"/>
    </source>
</evidence>
<dbReference type="Gene3D" id="3.40.850.10">
    <property type="entry name" value="Kinesin motor domain"/>
    <property type="match status" value="3"/>
</dbReference>
<dbReference type="GO" id="GO:0090307">
    <property type="term" value="P:mitotic spindle assembly"/>
    <property type="evidence" value="ECO:0007669"/>
    <property type="project" value="TreeGrafter"/>
</dbReference>
<dbReference type="GO" id="GO:0072686">
    <property type="term" value="C:mitotic spindle"/>
    <property type="evidence" value="ECO:0007669"/>
    <property type="project" value="TreeGrafter"/>
</dbReference>
<dbReference type="SMART" id="SM00129">
    <property type="entry name" value="KISc"/>
    <property type="match status" value="1"/>
</dbReference>
<feature type="region of interest" description="Disordered" evidence="11">
    <location>
        <begin position="1501"/>
        <end position="1567"/>
    </location>
</feature>
<evidence type="ECO:0000256" key="4">
    <source>
        <dbReference type="ARBA" id="ARBA00022741"/>
    </source>
</evidence>
<feature type="compositionally biased region" description="Basic and acidic residues" evidence="11">
    <location>
        <begin position="1507"/>
        <end position="1520"/>
    </location>
</feature>
<dbReference type="PROSITE" id="PS50067">
    <property type="entry name" value="KINESIN_MOTOR_2"/>
    <property type="match status" value="2"/>
</dbReference>
<dbReference type="GO" id="GO:0007018">
    <property type="term" value="P:microtubule-based movement"/>
    <property type="evidence" value="ECO:0007669"/>
    <property type="project" value="InterPro"/>
</dbReference>
<feature type="region of interest" description="Disordered" evidence="11">
    <location>
        <begin position="1594"/>
        <end position="1648"/>
    </location>
</feature>
<evidence type="ECO:0000313" key="13">
    <source>
        <dbReference type="EMBL" id="RXM34996.1"/>
    </source>
</evidence>
<dbReference type="GO" id="GO:0008017">
    <property type="term" value="F:microtubule binding"/>
    <property type="evidence" value="ECO:0007669"/>
    <property type="project" value="InterPro"/>
</dbReference>
<keyword evidence="2" id="KW-0963">Cytoplasm</keyword>
<keyword evidence="14" id="KW-1185">Reference proteome</keyword>
<dbReference type="GO" id="GO:0051231">
    <property type="term" value="P:spindle elongation"/>
    <property type="evidence" value="ECO:0007669"/>
    <property type="project" value="TreeGrafter"/>
</dbReference>
<feature type="compositionally biased region" description="Polar residues" evidence="11">
    <location>
        <begin position="1521"/>
        <end position="1535"/>
    </location>
</feature>
<protein>
    <submittedName>
        <fullName evidence="13">Kinesin-like protein KIF20B</fullName>
    </submittedName>
</protein>
<evidence type="ECO:0000256" key="2">
    <source>
        <dbReference type="ARBA" id="ARBA00022490"/>
    </source>
</evidence>
<keyword evidence="8" id="KW-0206">Cytoskeleton</keyword>
<comment type="caution">
    <text evidence="9">Lacks conserved residue(s) required for the propagation of feature annotation.</text>
</comment>
<gene>
    <name evidence="13" type="ORF">EOD39_4410</name>
</gene>
<feature type="domain" description="Kinesin motor" evidence="12">
    <location>
        <begin position="294"/>
        <end position="355"/>
    </location>
</feature>
<feature type="compositionally biased region" description="Acidic residues" evidence="11">
    <location>
        <begin position="410"/>
        <end position="445"/>
    </location>
</feature>
<dbReference type="Pfam" id="PF00225">
    <property type="entry name" value="Kinesin"/>
    <property type="match status" value="2"/>
</dbReference>
<dbReference type="GO" id="GO:0005524">
    <property type="term" value="F:ATP binding"/>
    <property type="evidence" value="ECO:0007669"/>
    <property type="project" value="UniProtKB-KW"/>
</dbReference>
<keyword evidence="7" id="KW-0505">Motor protein</keyword>
<dbReference type="GO" id="GO:0005876">
    <property type="term" value="C:spindle microtubule"/>
    <property type="evidence" value="ECO:0007669"/>
    <property type="project" value="TreeGrafter"/>
</dbReference>
<evidence type="ECO:0000256" key="1">
    <source>
        <dbReference type="ARBA" id="ARBA00004186"/>
    </source>
</evidence>
<evidence type="ECO:0000256" key="9">
    <source>
        <dbReference type="PROSITE-ProRule" id="PRU00283"/>
    </source>
</evidence>
<evidence type="ECO:0000256" key="7">
    <source>
        <dbReference type="ARBA" id="ARBA00023175"/>
    </source>
</evidence>
<feature type="coiled-coil region" evidence="10">
    <location>
        <begin position="885"/>
        <end position="968"/>
    </location>
</feature>
<dbReference type="InterPro" id="IPR036961">
    <property type="entry name" value="Kinesin_motor_dom_sf"/>
</dbReference>
<keyword evidence="5" id="KW-0067">ATP-binding</keyword>
<feature type="region of interest" description="Disordered" evidence="11">
    <location>
        <begin position="402"/>
        <end position="457"/>
    </location>
</feature>
<organism evidence="13 14">
    <name type="scientific">Acipenser ruthenus</name>
    <name type="common">Sterlet sturgeon</name>
    <dbReference type="NCBI Taxonomy" id="7906"/>
    <lineage>
        <taxon>Eukaryota</taxon>
        <taxon>Metazoa</taxon>
        <taxon>Chordata</taxon>
        <taxon>Craniata</taxon>
        <taxon>Vertebrata</taxon>
        <taxon>Euteleostomi</taxon>
        <taxon>Actinopterygii</taxon>
        <taxon>Chondrostei</taxon>
        <taxon>Acipenseriformes</taxon>
        <taxon>Acipenseridae</taxon>
        <taxon>Acipenser</taxon>
    </lineage>
</organism>
<reference evidence="13 14" key="1">
    <citation type="submission" date="2019-01" db="EMBL/GenBank/DDBJ databases">
        <title>Draft Genome and Complete Hox-Cluster Characterization of the Sterlet Sturgeon (Acipenser ruthenus).</title>
        <authorList>
            <person name="Wei Q."/>
        </authorList>
    </citation>
    <scope>NUCLEOTIDE SEQUENCE [LARGE SCALE GENOMIC DNA]</scope>
    <source>
        <strain evidence="13">WHYD16114868_AA</strain>
        <tissue evidence="13">Blood</tissue>
    </source>
</reference>
<feature type="domain" description="Kinesin motor" evidence="12">
    <location>
        <begin position="1"/>
        <end position="288"/>
    </location>
</feature>
<dbReference type="GO" id="GO:0008574">
    <property type="term" value="F:plus-end-directed microtubule motor activity"/>
    <property type="evidence" value="ECO:0007669"/>
    <property type="project" value="TreeGrafter"/>
</dbReference>
<comment type="subcellular location">
    <subcellularLocation>
        <location evidence="1">Cytoplasm</location>
        <location evidence="1">Cytoskeleton</location>
        <location evidence="1">Spindle</location>
    </subcellularLocation>
</comment>
<evidence type="ECO:0000256" key="6">
    <source>
        <dbReference type="ARBA" id="ARBA00023054"/>
    </source>
</evidence>
<evidence type="ECO:0000256" key="11">
    <source>
        <dbReference type="SAM" id="MobiDB-lite"/>
    </source>
</evidence>
<dbReference type="PANTHER" id="PTHR47970:SF29">
    <property type="entry name" value="KINESIN FAMILY MEMBER 20B"/>
    <property type="match status" value="1"/>
</dbReference>
<dbReference type="CDD" id="cd21786">
    <property type="entry name" value="RBD_KIF20B"/>
    <property type="match status" value="1"/>
</dbReference>
<feature type="coiled-coil region" evidence="10">
    <location>
        <begin position="1007"/>
        <end position="1126"/>
    </location>
</feature>
<proteinExistence type="inferred from homology"/>
<accession>A0A444UIH7</accession>
<comment type="caution">
    <text evidence="13">The sequence shown here is derived from an EMBL/GenBank/DDBJ whole genome shotgun (WGS) entry which is preliminary data.</text>
</comment>
<keyword evidence="4" id="KW-0547">Nucleotide-binding</keyword>
<evidence type="ECO:0000256" key="10">
    <source>
        <dbReference type="SAM" id="Coils"/>
    </source>
</evidence>
<feature type="compositionally biased region" description="Basic and acidic residues" evidence="11">
    <location>
        <begin position="1604"/>
        <end position="1616"/>
    </location>
</feature>
<feature type="coiled-coil region" evidence="10">
    <location>
        <begin position="1249"/>
        <end position="1311"/>
    </location>
</feature>
<evidence type="ECO:0000256" key="5">
    <source>
        <dbReference type="ARBA" id="ARBA00022840"/>
    </source>
</evidence>
<comment type="similarity">
    <text evidence="9">Belongs to the TRAFAC class myosin-kinesin ATPase superfamily. Kinesin family.</text>
</comment>
<dbReference type="EMBL" id="SCEB01214501">
    <property type="protein sequence ID" value="RXM34996.1"/>
    <property type="molecule type" value="Genomic_DNA"/>
</dbReference>
<dbReference type="GO" id="GO:0005634">
    <property type="term" value="C:nucleus"/>
    <property type="evidence" value="ECO:0007669"/>
    <property type="project" value="TreeGrafter"/>
</dbReference>
<dbReference type="PANTHER" id="PTHR47970">
    <property type="entry name" value="KINESIN-LIKE PROTEIN KIF11"/>
    <property type="match status" value="1"/>
</dbReference>
<evidence type="ECO:0000259" key="12">
    <source>
        <dbReference type="PROSITE" id="PS50067"/>
    </source>
</evidence>
<dbReference type="InterPro" id="IPR001752">
    <property type="entry name" value="Kinesin_motor_dom"/>
</dbReference>
<feature type="coiled-coil region" evidence="10">
    <location>
        <begin position="1339"/>
        <end position="1366"/>
    </location>
</feature>
<dbReference type="SUPFAM" id="SSF52540">
    <property type="entry name" value="P-loop containing nucleoside triphosphate hydrolases"/>
    <property type="match status" value="1"/>
</dbReference>
<evidence type="ECO:0000256" key="3">
    <source>
        <dbReference type="ARBA" id="ARBA00022553"/>
    </source>
</evidence>
<dbReference type="InterPro" id="IPR027417">
    <property type="entry name" value="P-loop_NTPase"/>
</dbReference>
<evidence type="ECO:0000256" key="8">
    <source>
        <dbReference type="ARBA" id="ARBA00023212"/>
    </source>
</evidence>